<organism evidence="1">
    <name type="scientific">marine metagenome</name>
    <dbReference type="NCBI Taxonomy" id="408172"/>
    <lineage>
        <taxon>unclassified sequences</taxon>
        <taxon>metagenomes</taxon>
        <taxon>ecological metagenomes</taxon>
    </lineage>
</organism>
<proteinExistence type="predicted"/>
<gene>
    <name evidence="1" type="ORF">METZ01_LOCUS468738</name>
</gene>
<feature type="non-terminal residue" evidence="1">
    <location>
        <position position="1"/>
    </location>
</feature>
<reference evidence="1" key="1">
    <citation type="submission" date="2018-05" db="EMBL/GenBank/DDBJ databases">
        <authorList>
            <person name="Lanie J.A."/>
            <person name="Ng W.-L."/>
            <person name="Kazmierczak K.M."/>
            <person name="Andrzejewski T.M."/>
            <person name="Davidsen T.M."/>
            <person name="Wayne K.J."/>
            <person name="Tettelin H."/>
            <person name="Glass J.I."/>
            <person name="Rusch D."/>
            <person name="Podicherti R."/>
            <person name="Tsui H.-C.T."/>
            <person name="Winkler M.E."/>
        </authorList>
    </citation>
    <scope>NUCLEOTIDE SEQUENCE</scope>
</reference>
<evidence type="ECO:0000313" key="1">
    <source>
        <dbReference type="EMBL" id="SVE15884.1"/>
    </source>
</evidence>
<evidence type="ECO:0008006" key="2">
    <source>
        <dbReference type="Google" id="ProtNLM"/>
    </source>
</evidence>
<sequence length="247" mass="27419">IPLESYWSNGTIEPEDLPWELTYVGSWVESPLSAGGADSYHALIGPFNAGEQIVRSIKYVIKWDDGNWDVASNGQIIFYDIYFDYTAGDDDPYIFYLSPPEGAVVDPPVTFTTAGDANIVEYWIDGEMIGSDDSIPFEVTWDPLDGLFGDYQIAARATVSNGNVSYSFLNISLDFEINQMAAPQEVDDGLNLSGSNVIISLYAPGKEYVALKGSWNNEFPHGELMNLSGDTLWWYESTLSSGNYKYQ</sequence>
<accession>A0A383B7N1</accession>
<dbReference type="AlphaFoldDB" id="A0A383B7N1"/>
<protein>
    <recommendedName>
        <fullName evidence="2">Ig-like domain-containing protein</fullName>
    </recommendedName>
</protein>
<dbReference type="EMBL" id="UINC01198087">
    <property type="protein sequence ID" value="SVE15884.1"/>
    <property type="molecule type" value="Genomic_DNA"/>
</dbReference>
<name>A0A383B7N1_9ZZZZ</name>
<dbReference type="InterPro" id="IPR013783">
    <property type="entry name" value="Ig-like_fold"/>
</dbReference>
<feature type="non-terminal residue" evidence="1">
    <location>
        <position position="247"/>
    </location>
</feature>
<dbReference type="Gene3D" id="2.60.40.10">
    <property type="entry name" value="Immunoglobulins"/>
    <property type="match status" value="1"/>
</dbReference>